<dbReference type="AlphaFoldDB" id="A0A0X8HWW6"/>
<feature type="binding site" evidence="7">
    <location>
        <begin position="460"/>
        <end position="462"/>
    </location>
    <ligand>
        <name>L-glutamate</name>
        <dbReference type="ChEBI" id="CHEBI:29985"/>
    </ligand>
</feature>
<evidence type="ECO:0000256" key="8">
    <source>
        <dbReference type="RuleBase" id="RU368068"/>
    </source>
</evidence>
<keyword evidence="8" id="KW-0378">Hydrolase</keyword>
<dbReference type="Gene3D" id="3.60.20.40">
    <property type="match status" value="1"/>
</dbReference>
<evidence type="ECO:0000313" key="9">
    <source>
        <dbReference type="EMBL" id="AMD22898.1"/>
    </source>
</evidence>
<protein>
    <recommendedName>
        <fullName evidence="8">Glutathione hydrolase</fullName>
        <ecNumber evidence="8">2.3.2.2</ecNumber>
        <ecNumber evidence="8">3.4.19.13</ecNumber>
    </recommendedName>
    <alternativeName>
        <fullName evidence="8">Gamma-glutamyltransferase</fullName>
    </alternativeName>
    <alternativeName>
        <fullName evidence="8">Gamma-glutamyltranspeptidase</fullName>
    </alternativeName>
</protein>
<dbReference type="InterPro" id="IPR029055">
    <property type="entry name" value="Ntn_hydrolases_N"/>
</dbReference>
<dbReference type="InterPro" id="IPR043137">
    <property type="entry name" value="GGT_ssub_C"/>
</dbReference>
<keyword evidence="8" id="KW-0012">Acyltransferase</keyword>
<feature type="binding site" evidence="7">
    <location>
        <begin position="512"/>
        <end position="513"/>
    </location>
    <ligand>
        <name>L-glutamate</name>
        <dbReference type="ChEBI" id="CHEBI:29985"/>
    </ligand>
</feature>
<dbReference type="PANTHER" id="PTHR11686:SF9">
    <property type="entry name" value="RE13973P"/>
    <property type="match status" value="1"/>
</dbReference>
<organism evidence="9 10">
    <name type="scientific">Eremothecium sinecaudum</name>
    <dbReference type="NCBI Taxonomy" id="45286"/>
    <lineage>
        <taxon>Eukaryota</taxon>
        <taxon>Fungi</taxon>
        <taxon>Dikarya</taxon>
        <taxon>Ascomycota</taxon>
        <taxon>Saccharomycotina</taxon>
        <taxon>Saccharomycetes</taxon>
        <taxon>Saccharomycetales</taxon>
        <taxon>Saccharomycetaceae</taxon>
        <taxon>Eremothecium</taxon>
    </lineage>
</organism>
<feature type="binding site" evidence="7">
    <location>
        <position position="484"/>
    </location>
    <ligand>
        <name>L-glutamate</name>
        <dbReference type="ChEBI" id="CHEBI:29985"/>
    </ligand>
</feature>
<dbReference type="GO" id="GO:0103068">
    <property type="term" value="F:leukotriene C4 gamma-glutamyl transferase activity"/>
    <property type="evidence" value="ECO:0007669"/>
    <property type="project" value="UniProtKB-EC"/>
</dbReference>
<dbReference type="PANTHER" id="PTHR11686">
    <property type="entry name" value="GAMMA GLUTAMYL TRANSPEPTIDASE"/>
    <property type="match status" value="1"/>
</dbReference>
<dbReference type="OrthoDB" id="1081007at2759"/>
<dbReference type="Pfam" id="PF01019">
    <property type="entry name" value="G_glu_transpept"/>
    <property type="match status" value="1"/>
</dbReference>
<dbReference type="GeneID" id="28726265"/>
<dbReference type="EMBL" id="CP014248">
    <property type="protein sequence ID" value="AMD22898.1"/>
    <property type="molecule type" value="Genomic_DNA"/>
</dbReference>
<evidence type="ECO:0000256" key="5">
    <source>
        <dbReference type="ARBA" id="ARBA00047417"/>
    </source>
</evidence>
<feature type="active site" description="Nucleophile" evidence="6">
    <location>
        <position position="442"/>
    </location>
</feature>
<dbReference type="UniPathway" id="UPA00204"/>
<comment type="function">
    <text evidence="8">Cleaves the gamma-glutamyl peptide bond of glutathione and glutathione conjugates.</text>
</comment>
<dbReference type="InterPro" id="IPR000101">
    <property type="entry name" value="GGT_peptidase"/>
</dbReference>
<evidence type="ECO:0000256" key="7">
    <source>
        <dbReference type="PIRSR" id="PIRSR600101-2"/>
    </source>
</evidence>
<dbReference type="FunFam" id="3.60.20.40:FF:000001">
    <property type="entry name" value="Gamma-glutamyltranspeptidase 1"/>
    <property type="match status" value="1"/>
</dbReference>
<evidence type="ECO:0000256" key="1">
    <source>
        <dbReference type="ARBA" id="ARBA00001049"/>
    </source>
</evidence>
<comment type="catalytic activity">
    <reaction evidence="1 8">
        <text>an S-substituted glutathione + H2O = an S-substituted L-cysteinylglycine + L-glutamate</text>
        <dbReference type="Rhea" id="RHEA:59468"/>
        <dbReference type="ChEBI" id="CHEBI:15377"/>
        <dbReference type="ChEBI" id="CHEBI:29985"/>
        <dbReference type="ChEBI" id="CHEBI:90779"/>
        <dbReference type="ChEBI" id="CHEBI:143103"/>
        <dbReference type="EC" id="3.4.19.13"/>
    </reaction>
</comment>
<dbReference type="PROSITE" id="PS00462">
    <property type="entry name" value="G_GLU_TRANSPEPTIDASE"/>
    <property type="match status" value="1"/>
</dbReference>
<dbReference type="NCBIfam" id="TIGR00066">
    <property type="entry name" value="g_glut_trans"/>
    <property type="match status" value="1"/>
</dbReference>
<feature type="binding site" evidence="7">
    <location>
        <position position="148"/>
    </location>
    <ligand>
        <name>L-glutamate</name>
        <dbReference type="ChEBI" id="CHEBI:29985"/>
    </ligand>
</feature>
<name>A0A0X8HWW6_9SACH</name>
<dbReference type="GO" id="GO:0006751">
    <property type="term" value="P:glutathione catabolic process"/>
    <property type="evidence" value="ECO:0007669"/>
    <property type="project" value="UniProtKB-UniRule"/>
</dbReference>
<comment type="catalytic activity">
    <reaction evidence="5 8">
        <text>an N-terminal (5-L-glutamyl)-[peptide] + an alpha-amino acid = 5-L-glutamyl amino acid + an N-terminal L-alpha-aminoacyl-[peptide]</text>
        <dbReference type="Rhea" id="RHEA:23904"/>
        <dbReference type="Rhea" id="RHEA-COMP:9780"/>
        <dbReference type="Rhea" id="RHEA-COMP:9795"/>
        <dbReference type="ChEBI" id="CHEBI:77644"/>
        <dbReference type="ChEBI" id="CHEBI:78597"/>
        <dbReference type="ChEBI" id="CHEBI:78599"/>
        <dbReference type="ChEBI" id="CHEBI:78608"/>
        <dbReference type="EC" id="2.3.2.2"/>
    </reaction>
</comment>
<gene>
    <name evidence="9" type="ORF">AW171_hschr84959</name>
</gene>
<evidence type="ECO:0000256" key="4">
    <source>
        <dbReference type="ARBA" id="ARBA00009381"/>
    </source>
</evidence>
<dbReference type="GO" id="GO:0000324">
    <property type="term" value="C:fungal-type vacuole"/>
    <property type="evidence" value="ECO:0007669"/>
    <property type="project" value="TreeGrafter"/>
</dbReference>
<dbReference type="GO" id="GO:0005886">
    <property type="term" value="C:plasma membrane"/>
    <property type="evidence" value="ECO:0007669"/>
    <property type="project" value="TreeGrafter"/>
</dbReference>
<dbReference type="EC" id="3.4.19.13" evidence="8"/>
<dbReference type="SUPFAM" id="SSF56235">
    <property type="entry name" value="N-terminal nucleophile aminohydrolases (Ntn hydrolases)"/>
    <property type="match status" value="1"/>
</dbReference>
<keyword evidence="8" id="KW-0808">Transferase</keyword>
<dbReference type="STRING" id="45286.A0A0X8HWW6"/>
<dbReference type="InterPro" id="IPR043138">
    <property type="entry name" value="GGT_lsub"/>
</dbReference>
<dbReference type="Proteomes" id="UP000243052">
    <property type="component" value="Chromosome viii"/>
</dbReference>
<comment type="pathway">
    <text evidence="3 8">Sulfur metabolism; glutathione metabolism.</text>
</comment>
<comment type="catalytic activity">
    <reaction evidence="2 8">
        <text>glutathione + H2O = L-cysteinylglycine + L-glutamate</text>
        <dbReference type="Rhea" id="RHEA:28807"/>
        <dbReference type="ChEBI" id="CHEBI:15377"/>
        <dbReference type="ChEBI" id="CHEBI:29985"/>
        <dbReference type="ChEBI" id="CHEBI:57925"/>
        <dbReference type="ChEBI" id="CHEBI:61694"/>
        <dbReference type="EC" id="3.4.19.13"/>
    </reaction>
</comment>
<proteinExistence type="inferred from homology"/>
<evidence type="ECO:0000313" key="10">
    <source>
        <dbReference type="Proteomes" id="UP000243052"/>
    </source>
</evidence>
<dbReference type="PRINTS" id="PR01210">
    <property type="entry name" value="GGTRANSPTASE"/>
</dbReference>
<comment type="similarity">
    <text evidence="4">Belongs to the gamma-glutamyltransferase family.</text>
</comment>
<dbReference type="InterPro" id="IPR055262">
    <property type="entry name" value="GGT_CS"/>
</dbReference>
<feature type="binding site" evidence="7">
    <location>
        <position position="535"/>
    </location>
    <ligand>
        <name>L-glutamate</name>
        <dbReference type="ChEBI" id="CHEBI:29985"/>
    </ligand>
</feature>
<dbReference type="EC" id="2.3.2.2" evidence="8"/>
<dbReference type="GO" id="GO:0036374">
    <property type="term" value="F:glutathione hydrolase activity"/>
    <property type="evidence" value="ECO:0007669"/>
    <property type="project" value="UniProtKB-UniRule"/>
</dbReference>
<reference evidence="9 10" key="1">
    <citation type="submission" date="2016-01" db="EMBL/GenBank/DDBJ databases">
        <title>Genome sequence of the yeast Holleya sinecauda.</title>
        <authorList>
            <person name="Dietrich F.S."/>
        </authorList>
    </citation>
    <scope>NUCLEOTIDE SEQUENCE [LARGE SCALE GENOMIC DNA]</scope>
    <source>
        <strain evidence="9 10">ATCC 58844</strain>
    </source>
</reference>
<keyword evidence="10" id="KW-1185">Reference proteome</keyword>
<dbReference type="RefSeq" id="XP_017989894.1">
    <property type="nucleotide sequence ID" value="XM_018134405.1"/>
</dbReference>
<evidence type="ECO:0000256" key="2">
    <source>
        <dbReference type="ARBA" id="ARBA00001089"/>
    </source>
</evidence>
<dbReference type="Gene3D" id="1.10.246.130">
    <property type="match status" value="1"/>
</dbReference>
<sequence>MFLFVRKGSGGTAYHSMSLTKMILPLALILSRFCAFCAGKAHLQSHTSVLDHGIEIGPLNRTASITPELQHLKVGQNGAISSDLELCNRMGVHDILLGIPGSNAADAAITVALCIGMVNFFNSGIGGGGYAVYVDGEKSERNLAFDFRETAPELAHKNMFSKDPKSSKYGGLSVAVPGELAGLYELYKRRGSGVAKWSQLLLPVVELGRGGWSVGTALGASLKKYESYFKEHKQDWAFVLHPDENRVLDVGEWITRPALANTLEVVARSGNASVFYDPSSELVRSMVNTIQSTNGIITEADFAKYKVEISAPLSTKIRRGLKHLPNNDLTVYTIGGSSSGAALLSALKIMDHFDGADGGDSSPEQLYLLVESMKWMASARSRLGDINGGSKSSPQVRDILGQNWIKYAVSLIKGGRDGDTFSTMANWTDYLPAYEPNTPGGTTHISIVDYNGNAVSLTATVNLLFGSLVHDSSTGIVFNNEMDDFSQPGKSNTFGISPSIYNFPEPHKRPLSSTAPTIICNELGLPDMIIGAAGGSRIVTAILQTIIRSYWYNMPLLQAISFPRIHHQLLPEQLEIESFSMLGDQAIQSLRSMGHKTLETSPHSVVNGIRSWHGQWHAVSDYWRKRGVSVAY</sequence>
<evidence type="ECO:0000256" key="3">
    <source>
        <dbReference type="ARBA" id="ARBA00005115"/>
    </source>
</evidence>
<accession>A0A0X8HWW6</accession>
<evidence type="ECO:0000256" key="6">
    <source>
        <dbReference type="PIRSR" id="PIRSR600101-1"/>
    </source>
</evidence>